<dbReference type="InterPro" id="IPR019236">
    <property type="entry name" value="APP1_cat"/>
</dbReference>
<name>A0A0J6EYC8_COCPO</name>
<reference evidence="4" key="3">
    <citation type="journal article" date="2010" name="Genome Res.">
        <title>Population genomic sequencing of Coccidioides fungi reveals recent hybridization and transposon control.</title>
        <authorList>
            <person name="Neafsey D.E."/>
            <person name="Barker B.M."/>
            <person name="Sharpton T.J."/>
            <person name="Stajich J.E."/>
            <person name="Park D.J."/>
            <person name="Whiston E."/>
            <person name="Hung C.-Y."/>
            <person name="McMahan C."/>
            <person name="White J."/>
            <person name="Sykes S."/>
            <person name="Heiman D."/>
            <person name="Young S."/>
            <person name="Zeng Q."/>
            <person name="Abouelleil A."/>
            <person name="Aftuck L."/>
            <person name="Bessette D."/>
            <person name="Brown A."/>
            <person name="FitzGerald M."/>
            <person name="Lui A."/>
            <person name="Macdonald J.P."/>
            <person name="Priest M."/>
            <person name="Orbach M.J."/>
            <person name="Galgiani J.N."/>
            <person name="Kirkland T.N."/>
            <person name="Cole G.T."/>
            <person name="Birren B.W."/>
            <person name="Henn M.R."/>
            <person name="Taylor J.W."/>
            <person name="Rounsley S.D."/>
        </authorList>
    </citation>
    <scope>NUCLEOTIDE SEQUENCE [LARGE SCALE GENOMIC DNA]</scope>
    <source>
        <strain evidence="4">RMSCC 3488</strain>
    </source>
</reference>
<dbReference type="GO" id="GO:0030479">
    <property type="term" value="C:actin cortical patch"/>
    <property type="evidence" value="ECO:0007669"/>
    <property type="project" value="TreeGrafter"/>
</dbReference>
<reference evidence="3 4" key="1">
    <citation type="submission" date="2007-06" db="EMBL/GenBank/DDBJ databases">
        <title>The Genome Sequence of Coccidioides posadasii RMSCC_3488.</title>
        <authorList>
            <consortium name="Coccidioides Genome Resources Consortium"/>
            <consortium name="The Broad Institute Genome Sequencing Platform"/>
            <person name="Henn M.R."/>
            <person name="Sykes S."/>
            <person name="Young S."/>
            <person name="Jaffe D."/>
            <person name="Berlin A."/>
            <person name="Alvarez P."/>
            <person name="Butler J."/>
            <person name="Gnerre S."/>
            <person name="Grabherr M."/>
            <person name="Mauceli E."/>
            <person name="Brockman W."/>
            <person name="Kodira C."/>
            <person name="Alvarado L."/>
            <person name="Zeng Q."/>
            <person name="Crawford M."/>
            <person name="Antoine C."/>
            <person name="Devon K."/>
            <person name="Galgiani J."/>
            <person name="Orsborn K."/>
            <person name="Lewis M.L."/>
            <person name="Nusbaum C."/>
            <person name="Galagan J."/>
            <person name="Birren B."/>
        </authorList>
    </citation>
    <scope>NUCLEOTIDE SEQUENCE [LARGE SCALE GENOMIC DNA]</scope>
    <source>
        <strain evidence="3 4">RMSCC 3488</strain>
    </source>
</reference>
<dbReference type="Proteomes" id="UP000054567">
    <property type="component" value="Unassembled WGS sequence"/>
</dbReference>
<organism evidence="3 4">
    <name type="scientific">Coccidioides posadasii RMSCC 3488</name>
    <dbReference type="NCBI Taxonomy" id="454284"/>
    <lineage>
        <taxon>Eukaryota</taxon>
        <taxon>Fungi</taxon>
        <taxon>Dikarya</taxon>
        <taxon>Ascomycota</taxon>
        <taxon>Pezizomycotina</taxon>
        <taxon>Eurotiomycetes</taxon>
        <taxon>Eurotiomycetidae</taxon>
        <taxon>Onygenales</taxon>
        <taxon>Onygenaceae</taxon>
        <taxon>Coccidioides</taxon>
    </lineage>
</organism>
<dbReference type="PANTHER" id="PTHR28208">
    <property type="entry name" value="PHOSPHATIDATE PHOSPHATASE APP1"/>
    <property type="match status" value="1"/>
</dbReference>
<protein>
    <recommendedName>
        <fullName evidence="2">Phosphatidate phosphatase APP1 catalytic domain-containing protein</fullName>
    </recommendedName>
</protein>
<evidence type="ECO:0000313" key="3">
    <source>
        <dbReference type="EMBL" id="KMM65581.1"/>
    </source>
</evidence>
<dbReference type="GO" id="GO:0008195">
    <property type="term" value="F:phosphatidate phosphatase activity"/>
    <property type="evidence" value="ECO:0007669"/>
    <property type="project" value="InterPro"/>
</dbReference>
<sequence>MLVRGKMGIQGWISICLVFFFFLLSPGTFSGPTLNKAFASENELDTTPLHSSQQPEPDLPSDYEWKHTLRLPHAHLDSMSDNMQIDEIDDHLYGRPDIFSLLPSQEETREAVESLEIGTAGGASLQAMNIPQYANWTGESWFLRFRGYIFTQPVASNKTIEKFTSRVLGFPAWTLKEDQYLHAMQMARGMFVLLQPGIRLSWRLISGDDPQRTGGESSRIWPPLANVVIAPNLTDFVGDYDFFADIGGLLEDDIQPGGSSDEIQPISFRSNATTNAGIPLSFLVPPSGYTIVSDIDDVLRVSTIYHPTEGFRNLLTRPFYPWMNMPDIFANWSHSLPDTHFHYLTTAPDQMAQRYMDFIFNVYPHGSFDMRAVNFRRFRSSWSVRSGLLEKVLQTYPERKFILIGDNSNHDIMKNYPLLSLKYPGQIQCIFIRNVSATDRTFRWPYTTKFFQPLNRDSYMIFRYPDDLANLDIESGHCNNESVPQHLTYGWQGLPWRS</sequence>
<evidence type="ECO:0000256" key="1">
    <source>
        <dbReference type="SAM" id="SignalP"/>
    </source>
</evidence>
<evidence type="ECO:0000259" key="2">
    <source>
        <dbReference type="Pfam" id="PF09949"/>
    </source>
</evidence>
<dbReference type="AlphaFoldDB" id="A0A0J6EYC8"/>
<dbReference type="OrthoDB" id="414243at2759"/>
<gene>
    <name evidence="3" type="ORF">CPAG_01927</name>
</gene>
<reference evidence="4" key="2">
    <citation type="journal article" date="2009" name="Genome Res.">
        <title>Comparative genomic analyses of the human fungal pathogens Coccidioides and their relatives.</title>
        <authorList>
            <person name="Sharpton T.J."/>
            <person name="Stajich J.E."/>
            <person name="Rounsley S.D."/>
            <person name="Gardner M.J."/>
            <person name="Wortman J.R."/>
            <person name="Jordar V.S."/>
            <person name="Maiti R."/>
            <person name="Kodira C.D."/>
            <person name="Neafsey D.E."/>
            <person name="Zeng Q."/>
            <person name="Hung C.-Y."/>
            <person name="McMahan C."/>
            <person name="Muszewska A."/>
            <person name="Grynberg M."/>
            <person name="Mandel M.A."/>
            <person name="Kellner E.M."/>
            <person name="Barker B.M."/>
            <person name="Galgiani J.N."/>
            <person name="Orbach M.J."/>
            <person name="Kirkland T.N."/>
            <person name="Cole G.T."/>
            <person name="Henn M.R."/>
            <person name="Birren B.W."/>
            <person name="Taylor J.W."/>
        </authorList>
    </citation>
    <scope>NUCLEOTIDE SEQUENCE [LARGE SCALE GENOMIC DNA]</scope>
    <source>
        <strain evidence="4">RMSCC 3488</strain>
    </source>
</reference>
<dbReference type="PANTHER" id="PTHR28208:SF2">
    <property type="entry name" value="PHOSPHATIDATE PHOSPHATASE APP1 CATALYTIC DOMAIN-CONTAINING PROTEIN"/>
    <property type="match status" value="1"/>
</dbReference>
<feature type="domain" description="Phosphatidate phosphatase APP1 catalytic" evidence="2">
    <location>
        <begin position="290"/>
        <end position="434"/>
    </location>
</feature>
<proteinExistence type="predicted"/>
<feature type="signal peptide" evidence="1">
    <location>
        <begin position="1"/>
        <end position="30"/>
    </location>
</feature>
<dbReference type="Pfam" id="PF09949">
    <property type="entry name" value="APP1_cat"/>
    <property type="match status" value="1"/>
</dbReference>
<evidence type="ECO:0000313" key="4">
    <source>
        <dbReference type="Proteomes" id="UP000054567"/>
    </source>
</evidence>
<dbReference type="InterPro" id="IPR052935">
    <property type="entry name" value="Mg2+_PAP"/>
</dbReference>
<keyword evidence="1" id="KW-0732">Signal</keyword>
<dbReference type="VEuPathDB" id="FungiDB:CPAG_01927"/>
<feature type="chain" id="PRO_5005270548" description="Phosphatidate phosphatase APP1 catalytic domain-containing protein" evidence="1">
    <location>
        <begin position="31"/>
        <end position="498"/>
    </location>
</feature>
<accession>A0A0J6EYC8</accession>
<dbReference type="EMBL" id="DS268109">
    <property type="protein sequence ID" value="KMM65581.1"/>
    <property type="molecule type" value="Genomic_DNA"/>
</dbReference>